<evidence type="ECO:0000313" key="2">
    <source>
        <dbReference type="EMBL" id="TSB45368.1"/>
    </source>
</evidence>
<organism evidence="2 3">
    <name type="scientific">Alkalicoccobacillus porphyridii</name>
    <dbReference type="NCBI Taxonomy" id="2597270"/>
    <lineage>
        <taxon>Bacteria</taxon>
        <taxon>Bacillati</taxon>
        <taxon>Bacillota</taxon>
        <taxon>Bacilli</taxon>
        <taxon>Bacillales</taxon>
        <taxon>Bacillaceae</taxon>
        <taxon>Alkalicoccobacillus</taxon>
    </lineage>
</organism>
<gene>
    <name evidence="2" type="ORF">FN960_16880</name>
</gene>
<proteinExistence type="predicted"/>
<name>A0A553ZV52_9BACI</name>
<comment type="caution">
    <text evidence="2">The sequence shown here is derived from an EMBL/GenBank/DDBJ whole genome shotgun (WGS) entry which is preliminary data.</text>
</comment>
<feature type="region of interest" description="Disordered" evidence="1">
    <location>
        <begin position="1"/>
        <end position="67"/>
    </location>
</feature>
<evidence type="ECO:0000256" key="1">
    <source>
        <dbReference type="SAM" id="MobiDB-lite"/>
    </source>
</evidence>
<dbReference type="AlphaFoldDB" id="A0A553ZV52"/>
<dbReference type="EMBL" id="VLXZ01000012">
    <property type="protein sequence ID" value="TSB45368.1"/>
    <property type="molecule type" value="Genomic_DNA"/>
</dbReference>
<accession>A0A553ZV52</accession>
<feature type="compositionally biased region" description="Basic and acidic residues" evidence="1">
    <location>
        <begin position="16"/>
        <end position="25"/>
    </location>
</feature>
<evidence type="ECO:0000313" key="3">
    <source>
        <dbReference type="Proteomes" id="UP000318521"/>
    </source>
</evidence>
<feature type="compositionally biased region" description="Basic residues" evidence="1">
    <location>
        <begin position="1"/>
        <end position="15"/>
    </location>
</feature>
<reference evidence="2 3" key="1">
    <citation type="submission" date="2019-07" db="EMBL/GenBank/DDBJ databases">
        <authorList>
            <person name="Park Y.J."/>
            <person name="Jeong S.E."/>
            <person name="Jung H.S."/>
        </authorList>
    </citation>
    <scope>NUCLEOTIDE SEQUENCE [LARGE SCALE GENOMIC DNA]</scope>
    <source>
        <strain evidence="3">P16(2019)</strain>
    </source>
</reference>
<protein>
    <submittedName>
        <fullName evidence="2">Uncharacterized protein</fullName>
    </submittedName>
</protein>
<dbReference type="Proteomes" id="UP000318521">
    <property type="component" value="Unassembled WGS sequence"/>
</dbReference>
<sequence>MKMRGKHRVMRGKIKPMRDKNENARKSRLRARKPVSAANHLNRNVGPLSDWKTYAEGENESSPGQHVADRRLPTIFIRLMSDGFHIRDDTYRVYITFLQPTQEVPNGL</sequence>
<keyword evidence="3" id="KW-1185">Reference proteome</keyword>